<dbReference type="PATRIC" id="fig|28092.6.peg.899"/>
<dbReference type="EMBL" id="LAQU01000003">
    <property type="protein sequence ID" value="KKB64763.1"/>
    <property type="molecule type" value="Genomic_DNA"/>
</dbReference>
<feature type="domain" description="Gp5/Type VI secretion system Vgr protein OB-fold" evidence="4">
    <location>
        <begin position="369"/>
        <end position="436"/>
    </location>
</feature>
<evidence type="ECO:0000259" key="5">
    <source>
        <dbReference type="Pfam" id="PF22178"/>
    </source>
</evidence>
<dbReference type="Proteomes" id="UP000033618">
    <property type="component" value="Unassembled WGS sequence"/>
</dbReference>
<dbReference type="Gene3D" id="3.55.50.10">
    <property type="entry name" value="Baseplate protein-like domains"/>
    <property type="match status" value="1"/>
</dbReference>
<protein>
    <submittedName>
        <fullName evidence="6">Uncharacterized protein</fullName>
    </submittedName>
</protein>
<dbReference type="SUPFAM" id="SSF69349">
    <property type="entry name" value="Phage fibre proteins"/>
    <property type="match status" value="1"/>
</dbReference>
<dbReference type="STRING" id="28092.WM40_03775"/>
<comment type="caution">
    <text evidence="6">The sequence shown here is derived from an EMBL/GenBank/DDBJ whole genome shotgun (WGS) entry which is preliminary data.</text>
</comment>
<evidence type="ECO:0000256" key="2">
    <source>
        <dbReference type="ARBA" id="ARBA00005558"/>
    </source>
</evidence>
<dbReference type="InterPro" id="IPR017847">
    <property type="entry name" value="T6SS_RhsGE_Vgr_subset"/>
</dbReference>
<accession>A0A0F5K3U0</accession>
<dbReference type="Gene3D" id="2.40.50.230">
    <property type="entry name" value="Gp5 N-terminal domain"/>
    <property type="match status" value="1"/>
</dbReference>
<proteinExistence type="inferred from homology"/>
<dbReference type="PANTHER" id="PTHR32305">
    <property type="match status" value="1"/>
</dbReference>
<gene>
    <name evidence="6" type="ORF">WM40_03775</name>
</gene>
<dbReference type="Pfam" id="PF05954">
    <property type="entry name" value="Phage_GPD"/>
    <property type="match status" value="1"/>
</dbReference>
<dbReference type="NCBIfam" id="TIGR01646">
    <property type="entry name" value="vgr_GE"/>
    <property type="match status" value="1"/>
</dbReference>
<dbReference type="PANTHER" id="PTHR32305:SF15">
    <property type="entry name" value="PROTEIN RHSA-RELATED"/>
    <property type="match status" value="1"/>
</dbReference>
<dbReference type="SUPFAM" id="SSF69279">
    <property type="entry name" value="Phage tail proteins"/>
    <property type="match status" value="2"/>
</dbReference>
<organism evidence="6 7">
    <name type="scientific">Robbsia andropogonis</name>
    <dbReference type="NCBI Taxonomy" id="28092"/>
    <lineage>
        <taxon>Bacteria</taxon>
        <taxon>Pseudomonadati</taxon>
        <taxon>Pseudomonadota</taxon>
        <taxon>Betaproteobacteria</taxon>
        <taxon>Burkholderiales</taxon>
        <taxon>Burkholderiaceae</taxon>
        <taxon>Robbsia</taxon>
    </lineage>
</organism>
<reference evidence="6 7" key="1">
    <citation type="submission" date="2015-03" db="EMBL/GenBank/DDBJ databases">
        <title>Draft Genome Sequence of Burkholderia andropogonis type strain ICMP2807, isolated from Sorghum bicolor.</title>
        <authorList>
            <person name="Lopes-Santos L."/>
            <person name="Castro D.B."/>
            <person name="Ottoboni L.M."/>
            <person name="Park D."/>
            <person name="Weirc B.S."/>
            <person name="Destefano S.A."/>
        </authorList>
    </citation>
    <scope>NUCLEOTIDE SEQUENCE [LARGE SCALE GENOMIC DNA]</scope>
    <source>
        <strain evidence="6 7">ICMP2807</strain>
    </source>
</reference>
<feature type="domain" description="Gp5/Type VI secretion system Vgr C-terminal trimerisation" evidence="5">
    <location>
        <begin position="463"/>
        <end position="571"/>
    </location>
</feature>
<dbReference type="AlphaFoldDB" id="A0A0F5K3U0"/>
<dbReference type="InterPro" id="IPR037026">
    <property type="entry name" value="Vgr_OB-fold_dom_sf"/>
</dbReference>
<keyword evidence="3" id="KW-0964">Secreted</keyword>
<evidence type="ECO:0000313" key="7">
    <source>
        <dbReference type="Proteomes" id="UP000033618"/>
    </source>
</evidence>
<dbReference type="InterPro" id="IPR054030">
    <property type="entry name" value="Gp5_Vgr_C"/>
</dbReference>
<keyword evidence="7" id="KW-1185">Reference proteome</keyword>
<evidence type="ECO:0000259" key="4">
    <source>
        <dbReference type="Pfam" id="PF04717"/>
    </source>
</evidence>
<dbReference type="InterPro" id="IPR006531">
    <property type="entry name" value="Gp5/Vgr_OB"/>
</dbReference>
<evidence type="ECO:0000256" key="3">
    <source>
        <dbReference type="ARBA" id="ARBA00022525"/>
    </source>
</evidence>
<dbReference type="InterPro" id="IPR006533">
    <property type="entry name" value="T6SS_Vgr_RhsGE"/>
</dbReference>
<dbReference type="Gene3D" id="2.30.110.50">
    <property type="match status" value="1"/>
</dbReference>
<dbReference type="InterPro" id="IPR050708">
    <property type="entry name" value="T6SS_VgrG/RHS"/>
</dbReference>
<dbReference type="Pfam" id="PF04717">
    <property type="entry name" value="Phage_base_V"/>
    <property type="match status" value="1"/>
</dbReference>
<dbReference type="Pfam" id="PF22178">
    <property type="entry name" value="Gp5_trimer_C"/>
    <property type="match status" value="1"/>
</dbReference>
<sequence>MLAIESVNQHLVLETLDGEEAVSWLYAFSIAFTVSGAPLDAVTLTGRVASITMRFEGQADRILRGIVSEIVEEDERTAPGNERDKVHCYTAKIVPKLWLLTLDSDRSIYQAQSVPAIIESVLRGHDITYENRLTETYPVRDYCVQYDESAFAFIARLMAETGIFFCFDTAADSLPVILADAASYELPRSTSQVLRYARRPTERAVFDTVWRRQLLRAVVPRQVIVNDYHPMTSATPALAQSGDAAVWGTRYVYPGGQHDANEGKNLARRLLDALGTQDATMSGLTRCHALSAWSLLEISSDDDATDTQAGARYHVLTVRHRIQDGQYWADFSSLPADRSFRPKAIAKPRLAGPQTGTVVGPSGETVWVDEHGRIKVRMHWDRKRAADEHASCWMRVAQGTAGQGWGQWFLPRIGQEVLVTCVEGDPDRPVVTGSVYNDVQTPPVTLPRDQTQTVLRSRTFGQNAVDGNALVFDDKTDAQLLALQASRAMHIDVANSMSTTIAEGDETHSVRKGNRLFEIAEGNDTQKVKGKRTETVSGDHALYDEATYRHSVSGDYTLQIDGNLTIKVGGNIALHAGGTLSNEAATALTNKAGTDLTNEAGMSLTNKATTTLSNEGLSVSSRASTTQTVDGGGMLTLKGGMVSIN</sequence>
<dbReference type="Gene3D" id="4.10.220.110">
    <property type="match status" value="1"/>
</dbReference>
<comment type="similarity">
    <text evidence="2">Belongs to the VgrG protein family.</text>
</comment>
<dbReference type="GO" id="GO:0005576">
    <property type="term" value="C:extracellular region"/>
    <property type="evidence" value="ECO:0007669"/>
    <property type="project" value="UniProtKB-SubCell"/>
</dbReference>
<evidence type="ECO:0000256" key="1">
    <source>
        <dbReference type="ARBA" id="ARBA00004613"/>
    </source>
</evidence>
<name>A0A0F5K3U0_9BURK</name>
<comment type="subcellular location">
    <subcellularLocation>
        <location evidence="1">Secreted</location>
    </subcellularLocation>
</comment>
<dbReference type="SUPFAM" id="SSF69255">
    <property type="entry name" value="gp5 N-terminal domain-like"/>
    <property type="match status" value="1"/>
</dbReference>
<evidence type="ECO:0000313" key="6">
    <source>
        <dbReference type="EMBL" id="KKB64763.1"/>
    </source>
</evidence>
<dbReference type="NCBIfam" id="TIGR03361">
    <property type="entry name" value="VI_Rhs_Vgr"/>
    <property type="match status" value="1"/>
</dbReference>